<accession>A0A1S3HAD9</accession>
<evidence type="ECO:0000313" key="2">
    <source>
        <dbReference type="RefSeq" id="XP_013383002.1"/>
    </source>
</evidence>
<evidence type="ECO:0000313" key="1">
    <source>
        <dbReference type="Proteomes" id="UP000085678"/>
    </source>
</evidence>
<dbReference type="InterPro" id="IPR055325">
    <property type="entry name" value="CF161"/>
</dbReference>
<keyword evidence="2" id="KW-0966">Cell projection</keyword>
<dbReference type="Pfam" id="PF24569">
    <property type="entry name" value="CFAP161"/>
    <property type="match status" value="1"/>
</dbReference>
<keyword evidence="2" id="KW-0969">Cilium</keyword>
<reference evidence="2" key="1">
    <citation type="submission" date="2025-08" db="UniProtKB">
        <authorList>
            <consortium name="RefSeq"/>
        </authorList>
    </citation>
    <scope>IDENTIFICATION</scope>
    <source>
        <tissue evidence="2">Gonads</tissue>
    </source>
</reference>
<dbReference type="OrthoDB" id="2126411at2759"/>
<dbReference type="OMA" id="IIHCKTN"/>
<name>A0A1S3HAD9_LINAN</name>
<sequence>MSVRTYNPSVRVGNWNEDIQLEEDTLKDFLEKRAKGELLIQKTHRLYENILKKVDLSISRDGFVHFGDVVMIMNKGAEDKTKYSSGVDPRGDSAICANMSESKMYEANKIEGPCGVSGSRMLEPCVRNAFVITSIDGTPNETPLMYNQPFHLKTTPDKGGDLLLFSDRATFQNSAKRSRHQEVCLVPEASYLTQWMVLPFNPQLRMEYELAPVPANEKVVIVHCKTNNALCVESDFLLKTPFGREYEITSFTSLDSHKAEKDINHMHIVMGVPGDDVYPVIPQSQAPEISKEFSQMTNTSQ</sequence>
<keyword evidence="1" id="KW-1185">Reference proteome</keyword>
<dbReference type="GeneID" id="106153573"/>
<dbReference type="AlphaFoldDB" id="A0A1S3HAD9"/>
<dbReference type="Proteomes" id="UP000085678">
    <property type="component" value="Unplaced"/>
</dbReference>
<dbReference type="PANTHER" id="PTHR24274">
    <property type="entry name" value="CILIA- AND FLAGELLA-ASSOCIATED PROTEIN 161"/>
    <property type="match status" value="1"/>
</dbReference>
<protein>
    <submittedName>
        <fullName evidence="2">Cilia- and flagella-associated protein 161</fullName>
    </submittedName>
</protein>
<gene>
    <name evidence="2" type="primary">LOC106153573</name>
</gene>
<dbReference type="KEGG" id="lak:106153573"/>
<dbReference type="STRING" id="7574.A0A1S3HAD9"/>
<dbReference type="GO" id="GO:0060271">
    <property type="term" value="P:cilium assembly"/>
    <property type="evidence" value="ECO:0007669"/>
    <property type="project" value="TreeGrafter"/>
</dbReference>
<organism evidence="1 2">
    <name type="scientific">Lingula anatina</name>
    <name type="common">Brachiopod</name>
    <name type="synonym">Lingula unguis</name>
    <dbReference type="NCBI Taxonomy" id="7574"/>
    <lineage>
        <taxon>Eukaryota</taxon>
        <taxon>Metazoa</taxon>
        <taxon>Spiralia</taxon>
        <taxon>Lophotrochozoa</taxon>
        <taxon>Brachiopoda</taxon>
        <taxon>Linguliformea</taxon>
        <taxon>Lingulata</taxon>
        <taxon>Lingulida</taxon>
        <taxon>Linguloidea</taxon>
        <taxon>Lingulidae</taxon>
        <taxon>Lingula</taxon>
    </lineage>
</organism>
<dbReference type="GO" id="GO:0031514">
    <property type="term" value="C:motile cilium"/>
    <property type="evidence" value="ECO:0007669"/>
    <property type="project" value="TreeGrafter"/>
</dbReference>
<dbReference type="InParanoid" id="A0A1S3HAD9"/>
<dbReference type="PANTHER" id="PTHR24274:SF1">
    <property type="entry name" value="CILIA- AND FLAGELLA-ASSOCIATED PROTEIN 161"/>
    <property type="match status" value="1"/>
</dbReference>
<dbReference type="RefSeq" id="XP_013383002.1">
    <property type="nucleotide sequence ID" value="XM_013527548.2"/>
</dbReference>
<dbReference type="FunCoup" id="A0A1S3HAD9">
    <property type="interactions" value="37"/>
</dbReference>
<proteinExistence type="predicted"/>
<keyword evidence="2" id="KW-0282">Flagellum</keyword>